<dbReference type="STRING" id="30066.A0A182V1A1"/>
<dbReference type="VEuPathDB" id="VectorBase:AMEM21_008634"/>
<name>A0A182V1A1_ANOME</name>
<feature type="coiled-coil region" evidence="8">
    <location>
        <begin position="958"/>
        <end position="1061"/>
    </location>
</feature>
<feature type="coiled-coil region" evidence="8">
    <location>
        <begin position="1203"/>
        <end position="1237"/>
    </location>
</feature>
<sequence length="1586" mass="183511">MKEWKRTIEKLELERHTLRTKLKDVTEENAKLQAKLAEGLHGGSEGEDSPDALSEIERQQELYNNISMKNKHIKRLLRDIDDLEKRNSFQVDTINGLQVSLNDATLNITALTHQYEELQARWSEQQELNSKLNEKLQQMEGELMGVCDEKENLQEQLNMTRTEHTNQVAEWEDQIDQREKELNELKDRYDDLLSQFPGIDIEAERREYKLMAERLEQKDEIIVDLEQKILTLSKEIHRSTEVMNRISEEKARASQEKRQESHCCQEYRMQLEKANERCREMQEILADVEDDNRVKSKQAVEAIEALRRYENGEDGLTSALKKVHRLQEKVNSRDKQIRQLISEINLANEIAIENGVLRRQLAALAQNLKRQTNNSDIPDPDTGKTLPQSPGNGSVADVDDLVASIDDVQAIKFCEKCMKQYNVYDSMKHCKACIFRHSFSYCDKCVGQLQMNFDEDRPKGASRSAETDANHHRIRELEQQYITVIEENENLREGMHEILEKLREYDAMSDRLTIDRDTLEKLLNVLSVRPMSVGWHSGMRLSNDLLAAARERELLLKERLSIVVDADANGRISKSIQSTESVNDSGNVCNEDDNSESIERLEPEQIDFSEQVLLKAVEIDRLMEKNEQLRVENERLLGVQDELQVTQKLYTEMLHITNASENEKDRLLVQTVDRLRDIESGVCTLQRKVDFLKAENDNLHNSLRQIKSEHLNLLHELRLQLATRGSELKQPEAIDAAKGDSFDSLDSDQIEKLESELMRMKSEATNIYNIFLKNIQEVDKDHLLEVDYSKLNQLSIVDNSLAVEFVTKDEYKRMKDRLDGLERELQRELVKSGHLEELLKTTIGSLQNLLLEKDTTLSRYQELLKSERNEHSLVYDENMAQIRNLKKTIDDLEQKLYEKQKECDNIATQLNDMNRLKALQESVPEKPSSAEDEAATGSSDAGAIVYTDKIIENIYEIDEKKELEIQDLNVRVKMLERNVQELENEQKRLQLQLREANAREKKSEKLLREKEMELVSLNDRLTKETQDLREFTETIASAQEIEQLKEMLEEKDRHIQDLTETLSQFHEDQRSFMNDTSLHSAEQVSQLSADLNRSEASNRVLKTQIEALKRQIVSIQQREKQSRDLVKTLKNQLIKRPVIAMKADRMSTPREDQLARRVQQLETELLDTKDELRKQTTINENRRAKTAAELDLWNKQKRWQQMAERLKVQLKEREVELEKLKVHFSTAKTTIARLERDRTRLNSAGTGSGAPASLLDNKYQPSGSPDQYCSTDSTESEDTSTITTQMFTQNSKEIIEALKSRIESQQRRIIAMELDRKGSNTVAHELEKMQEKLCNMEAQNVRLEAKTLQLQLDNDMLRQSDESERLKRQIKHLEEYVIALKEEIAKATAGCPESINFENLCVRCSRRSGTNDLAERNANLEQTVLTLKRMIEKLRAENKHLKEHRNRERAASAESLANPPNETIAKELYDRLKKEHEKLQQNLTDALNKVSVQQVEIELLSSVTCTRCKVSAGATGSGGPNRADPATGTDEELRDKLEKKSQLLEKAKILLQRAAAKERYLKEQIDLLRRKCSDLQNVPVIDEISE</sequence>
<evidence type="ECO:0000256" key="8">
    <source>
        <dbReference type="SAM" id="Coils"/>
    </source>
</evidence>
<feature type="region of interest" description="Disordered" evidence="9">
    <location>
        <begin position="1441"/>
        <end position="1463"/>
    </location>
</feature>
<feature type="coiled-coil region" evidence="8">
    <location>
        <begin position="1"/>
        <end position="35"/>
    </location>
</feature>
<organism evidence="10 11">
    <name type="scientific">Anopheles merus</name>
    <name type="common">Mosquito</name>
    <dbReference type="NCBI Taxonomy" id="30066"/>
    <lineage>
        <taxon>Eukaryota</taxon>
        <taxon>Metazoa</taxon>
        <taxon>Ecdysozoa</taxon>
        <taxon>Arthropoda</taxon>
        <taxon>Hexapoda</taxon>
        <taxon>Insecta</taxon>
        <taxon>Pterygota</taxon>
        <taxon>Neoptera</taxon>
        <taxon>Endopterygota</taxon>
        <taxon>Diptera</taxon>
        <taxon>Nematocera</taxon>
        <taxon>Culicoidea</taxon>
        <taxon>Culicidae</taxon>
        <taxon>Anophelinae</taxon>
        <taxon>Anopheles</taxon>
    </lineage>
</organism>
<feature type="coiled-coil region" evidence="8">
    <location>
        <begin position="264"/>
        <end position="291"/>
    </location>
</feature>
<keyword evidence="4" id="KW-0970">Cilium biogenesis/degradation</keyword>
<dbReference type="GO" id="GO:1905349">
    <property type="term" value="P:ciliary transition zone assembly"/>
    <property type="evidence" value="ECO:0007669"/>
    <property type="project" value="TreeGrafter"/>
</dbReference>
<keyword evidence="6" id="KW-0206">Cytoskeleton</keyword>
<keyword evidence="11" id="KW-1185">Reference proteome</keyword>
<feature type="coiled-coil region" evidence="8">
    <location>
        <begin position="66"/>
        <end position="235"/>
    </location>
</feature>
<feature type="coiled-coil region" evidence="8">
    <location>
        <begin position="875"/>
        <end position="909"/>
    </location>
</feature>
<dbReference type="GO" id="GO:0034451">
    <property type="term" value="C:centriolar satellite"/>
    <property type="evidence" value="ECO:0007669"/>
    <property type="project" value="TreeGrafter"/>
</dbReference>
<dbReference type="EnsemblMetazoa" id="AMEM007190-RA">
    <property type="protein sequence ID" value="AMEM007190-PA"/>
    <property type="gene ID" value="AMEM007190"/>
</dbReference>
<evidence type="ECO:0000256" key="1">
    <source>
        <dbReference type="ARBA" id="ARBA00004120"/>
    </source>
</evidence>
<accession>A0A182V1A1</accession>
<feature type="compositionally biased region" description="Polar residues" evidence="9">
    <location>
        <begin position="1259"/>
        <end position="1269"/>
    </location>
</feature>
<feature type="coiled-coil region" evidence="8">
    <location>
        <begin position="1151"/>
        <end position="1178"/>
    </location>
</feature>
<keyword evidence="5 8" id="KW-0175">Coiled coil</keyword>
<feature type="region of interest" description="Disordered" evidence="9">
    <location>
        <begin position="1241"/>
        <end position="1281"/>
    </location>
</feature>
<reference evidence="10" key="1">
    <citation type="submission" date="2020-05" db="UniProtKB">
        <authorList>
            <consortium name="EnsemblMetazoa"/>
        </authorList>
    </citation>
    <scope>IDENTIFICATION</scope>
    <source>
        <strain evidence="10">MAF</strain>
    </source>
</reference>
<evidence type="ECO:0000256" key="5">
    <source>
        <dbReference type="ARBA" id="ARBA00023054"/>
    </source>
</evidence>
<proteinExistence type="predicted"/>
<dbReference type="GO" id="GO:0035869">
    <property type="term" value="C:ciliary transition zone"/>
    <property type="evidence" value="ECO:0007669"/>
    <property type="project" value="TreeGrafter"/>
</dbReference>
<dbReference type="SUPFAM" id="SSF90257">
    <property type="entry name" value="Myosin rod fragments"/>
    <property type="match status" value="1"/>
</dbReference>
<feature type="region of interest" description="Disordered" evidence="9">
    <location>
        <begin position="1512"/>
        <end position="1534"/>
    </location>
</feature>
<dbReference type="PANTHER" id="PTHR18879:SF20">
    <property type="entry name" value="CENTROSOMAL PROTEIN OF 290 KDA"/>
    <property type="match status" value="1"/>
</dbReference>
<dbReference type="VEuPathDB" id="VectorBase:AMEM007190"/>
<evidence type="ECO:0000313" key="10">
    <source>
        <dbReference type="EnsemblMetazoa" id="AMEM007190-PA"/>
    </source>
</evidence>
<dbReference type="GO" id="GO:0097711">
    <property type="term" value="P:ciliary basal body-plasma membrane docking"/>
    <property type="evidence" value="ECO:0007669"/>
    <property type="project" value="TreeGrafter"/>
</dbReference>
<keyword evidence="3" id="KW-0963">Cytoplasm</keyword>
<dbReference type="GO" id="GO:1905515">
    <property type="term" value="P:non-motile cilium assembly"/>
    <property type="evidence" value="ECO:0007669"/>
    <property type="project" value="TreeGrafter"/>
</dbReference>
<feature type="coiled-coil region" evidence="8">
    <location>
        <begin position="1288"/>
        <end position="1383"/>
    </location>
</feature>
<evidence type="ECO:0000313" key="11">
    <source>
        <dbReference type="Proteomes" id="UP000075903"/>
    </source>
</evidence>
<evidence type="ECO:0000256" key="2">
    <source>
        <dbReference type="ARBA" id="ARBA00004300"/>
    </source>
</evidence>
<dbReference type="PANTHER" id="PTHR18879">
    <property type="entry name" value="CENTROSOMAL PROTEIN OF 290 KDA"/>
    <property type="match status" value="1"/>
</dbReference>
<feature type="region of interest" description="Disordered" evidence="9">
    <location>
        <begin position="371"/>
        <end position="393"/>
    </location>
</feature>
<evidence type="ECO:0000256" key="7">
    <source>
        <dbReference type="ARBA" id="ARBA00023273"/>
    </source>
</evidence>
<evidence type="ECO:0000256" key="6">
    <source>
        <dbReference type="ARBA" id="ARBA00023212"/>
    </source>
</evidence>
<evidence type="ECO:0000256" key="3">
    <source>
        <dbReference type="ARBA" id="ARBA00022490"/>
    </source>
</evidence>
<protein>
    <submittedName>
        <fullName evidence="10">Uncharacterized protein</fullName>
    </submittedName>
</protein>
<comment type="subcellular location">
    <subcellularLocation>
        <location evidence="1">Cytoplasm</location>
        <location evidence="1">Cytoskeleton</location>
        <location evidence="1">Cilium basal body</location>
    </subcellularLocation>
    <subcellularLocation>
        <location evidence="2">Cytoplasm</location>
        <location evidence="2">Cytoskeleton</location>
        <location evidence="2">Microtubule organizing center</location>
        <location evidence="2">Centrosome</location>
    </subcellularLocation>
</comment>
<keyword evidence="7" id="KW-0966">Cell projection</keyword>
<dbReference type="InterPro" id="IPR026201">
    <property type="entry name" value="Cep290"/>
</dbReference>
<dbReference type="Proteomes" id="UP000075903">
    <property type="component" value="Unassembled WGS sequence"/>
</dbReference>
<evidence type="ECO:0000256" key="4">
    <source>
        <dbReference type="ARBA" id="ARBA00022794"/>
    </source>
</evidence>
<evidence type="ECO:0000256" key="9">
    <source>
        <dbReference type="SAM" id="MobiDB-lite"/>
    </source>
</evidence>
<feature type="compositionally biased region" description="Basic and acidic residues" evidence="9">
    <location>
        <begin position="1441"/>
        <end position="1451"/>
    </location>
</feature>
<feature type="coiled-coil region" evidence="8">
    <location>
        <begin position="1091"/>
        <end position="1125"/>
    </location>
</feature>